<sequence>MAATPSVPELRRTRFARRLPAKLSELDGPTHGHVALPLHLAWSGLSRFDLDQPRLRMSCYRIVLGEGQHDDLVHYLNRDLLVAMWPVLRTLISRDIRDVWENAFNELTPDAQAAA</sequence>
<dbReference type="AlphaFoldDB" id="A0A0L8LEN1"/>
<dbReference type="Proteomes" id="UP000037023">
    <property type="component" value="Unassembled WGS sequence"/>
</dbReference>
<evidence type="ECO:0000313" key="1">
    <source>
        <dbReference type="EMBL" id="KOG36587.1"/>
    </source>
</evidence>
<dbReference type="RefSeq" id="WP_033202323.1">
    <property type="nucleotide sequence ID" value="NZ_LGUP01000002.1"/>
</dbReference>
<protein>
    <submittedName>
        <fullName evidence="1">Transcriptional regulator</fullName>
    </submittedName>
</protein>
<organism evidence="1 2">
    <name type="scientific">Streptomyces viridochromogenes</name>
    <dbReference type="NCBI Taxonomy" id="1938"/>
    <lineage>
        <taxon>Bacteria</taxon>
        <taxon>Bacillati</taxon>
        <taxon>Actinomycetota</taxon>
        <taxon>Actinomycetes</taxon>
        <taxon>Kitasatosporales</taxon>
        <taxon>Streptomycetaceae</taxon>
        <taxon>Streptomyces</taxon>
    </lineage>
</organism>
<gene>
    <name evidence="1" type="ORF">ADK34_01250</name>
</gene>
<comment type="caution">
    <text evidence="1">The sequence shown here is derived from an EMBL/GenBank/DDBJ whole genome shotgun (WGS) entry which is preliminary data.</text>
</comment>
<dbReference type="OrthoDB" id="3296614at2"/>
<name>A0A0L8LEN1_STRVR</name>
<dbReference type="PATRIC" id="fig|1938.6.peg.265"/>
<proteinExistence type="predicted"/>
<evidence type="ECO:0000313" key="2">
    <source>
        <dbReference type="Proteomes" id="UP000037023"/>
    </source>
</evidence>
<dbReference type="EMBL" id="LGUP01000002">
    <property type="protein sequence ID" value="KOG36587.1"/>
    <property type="molecule type" value="Genomic_DNA"/>
</dbReference>
<reference evidence="1 2" key="1">
    <citation type="submission" date="2015-06" db="EMBL/GenBank/DDBJ databases">
        <authorList>
            <person name="Hoefler B.C."/>
            <person name="Straight P.D."/>
        </authorList>
    </citation>
    <scope>NUCLEOTIDE SEQUENCE [LARGE SCALE GENOMIC DNA]</scope>
    <source>
        <strain evidence="1 2">NRRL 3427</strain>
    </source>
</reference>
<accession>A0A0L8LEN1</accession>